<evidence type="ECO:0000313" key="2">
    <source>
        <dbReference type="EMBL" id="SFT10095.1"/>
    </source>
</evidence>
<dbReference type="Gene3D" id="2.60.40.10">
    <property type="entry name" value="Immunoglobulins"/>
    <property type="match status" value="2"/>
</dbReference>
<protein>
    <submittedName>
        <fullName evidence="2">Gliding motility-associated C-terminal domain-containing protein</fullName>
    </submittedName>
</protein>
<sequence>YNEVRTDGACPNAYTLTRTWIATDECGNNTEHIQTITVQDTTAPVAPAAPVDVTVECTDEIPAMVDLTATDNCDSDITVTGVDTTDNTDPCNIIVTRTWTFTDSCNNTASISQTITVADTTAPVAPAAPADVTVECTDEIPPMIDLTANDNCDSDITVTGVDTTDNTDPCNIVVTRTWTFTDSCDNTTSVSQTITVADTTAPTFTTPEDITLSCEEDYLDLNLTGDVFDEADNCATGLEATYQDEILTGECAGENLITRTWTLVDYCGNEMKDVQIITLMDTTAPELTTSFDIEIDATCDAIPVIPELSFTDNCGEIANVQFEETSTRQEGVVEDYVITRIWNVTDSCNNSSEFMQIVNVSVNTKRAALREIELCVEDAEIDLEQYLASEIQRGGRWIIKEGVIDLIGSLISPSQTELGVYTIEYTETYSDCPIVQEFRITVHDDCVVQPCTTDDIVISKSVTPNGDAYYQYFEVNGANNCNFTKSVKIFNRWGTIIYESEDYQNNWDGTTTRNAVGKSTKVPSGTYYYIVELKNSGLAPIKGYIYVGTD</sequence>
<feature type="domain" description="HYR-like" evidence="1">
    <location>
        <begin position="127"/>
        <end position="196"/>
    </location>
</feature>
<dbReference type="Pfam" id="PF23237">
    <property type="entry name" value="HYR_4C"/>
    <property type="match status" value="2"/>
</dbReference>
<dbReference type="NCBIfam" id="TIGR04131">
    <property type="entry name" value="Bac_Flav_CTERM"/>
    <property type="match status" value="1"/>
</dbReference>
<dbReference type="InterPro" id="IPR026341">
    <property type="entry name" value="T9SS_type_B"/>
</dbReference>
<dbReference type="AlphaFoldDB" id="A0A1I6V911"/>
<dbReference type="InterPro" id="IPR013783">
    <property type="entry name" value="Ig-like_fold"/>
</dbReference>
<evidence type="ECO:0000259" key="1">
    <source>
        <dbReference type="Pfam" id="PF23237"/>
    </source>
</evidence>
<feature type="non-terminal residue" evidence="2">
    <location>
        <position position="1"/>
    </location>
</feature>
<evidence type="ECO:0000313" key="3">
    <source>
        <dbReference type="Proteomes" id="UP000183209"/>
    </source>
</evidence>
<accession>A0A1I6V911</accession>
<feature type="domain" description="HYR-like" evidence="1">
    <location>
        <begin position="48"/>
        <end position="117"/>
    </location>
</feature>
<dbReference type="Proteomes" id="UP000183209">
    <property type="component" value="Unassembled WGS sequence"/>
</dbReference>
<dbReference type="RefSeq" id="WP_139226730.1">
    <property type="nucleotide sequence ID" value="NZ_FPAG01000008.1"/>
</dbReference>
<dbReference type="EMBL" id="FPAG01000008">
    <property type="protein sequence ID" value="SFT10095.1"/>
    <property type="molecule type" value="Genomic_DNA"/>
</dbReference>
<reference evidence="2 3" key="1">
    <citation type="submission" date="2016-10" db="EMBL/GenBank/DDBJ databases">
        <authorList>
            <person name="de Groot N.N."/>
        </authorList>
    </citation>
    <scope>NUCLEOTIDE SEQUENCE [LARGE SCALE GENOMIC DNA]</scope>
    <source>
        <strain evidence="2 3">CGMCC 1.6114</strain>
    </source>
</reference>
<gene>
    <name evidence="2" type="ORF">SAMN04487906_2957</name>
</gene>
<dbReference type="InterPro" id="IPR057078">
    <property type="entry name" value="HYR-4C"/>
</dbReference>
<name>A0A1I6V911_9FLAO</name>
<proteinExistence type="predicted"/>
<organism evidence="2 3">
    <name type="scientific">Zhouia amylolytica</name>
    <dbReference type="NCBI Taxonomy" id="376730"/>
    <lineage>
        <taxon>Bacteria</taxon>
        <taxon>Pseudomonadati</taxon>
        <taxon>Bacteroidota</taxon>
        <taxon>Flavobacteriia</taxon>
        <taxon>Flavobacteriales</taxon>
        <taxon>Flavobacteriaceae</taxon>
        <taxon>Zhouia</taxon>
    </lineage>
</organism>
<dbReference type="OrthoDB" id="599464at2"/>
<dbReference type="Pfam" id="PF13585">
    <property type="entry name" value="CHU_C"/>
    <property type="match status" value="1"/>
</dbReference>